<comment type="caution">
    <text evidence="6">The sequence shown here is derived from an EMBL/GenBank/DDBJ whole genome shotgun (WGS) entry which is preliminary data.</text>
</comment>
<evidence type="ECO:0000256" key="3">
    <source>
        <dbReference type="ARBA" id="ARBA00023008"/>
    </source>
</evidence>
<dbReference type="Proteomes" id="UP001144256">
    <property type="component" value="Unassembled WGS sequence"/>
</dbReference>
<evidence type="ECO:0000313" key="7">
    <source>
        <dbReference type="Proteomes" id="UP001144256"/>
    </source>
</evidence>
<dbReference type="InterPro" id="IPR045087">
    <property type="entry name" value="Cu-oxidase_fam"/>
</dbReference>
<dbReference type="Pfam" id="PF07732">
    <property type="entry name" value="Cu-oxidase_3"/>
    <property type="match status" value="1"/>
</dbReference>
<dbReference type="Pfam" id="PF07731">
    <property type="entry name" value="Cu-oxidase_2"/>
    <property type="match status" value="1"/>
</dbReference>
<gene>
    <name evidence="6" type="ORF">SH1V18_23110</name>
</gene>
<dbReference type="CDD" id="cd04202">
    <property type="entry name" value="CuRO_D2_2dMcoN_like"/>
    <property type="match status" value="1"/>
</dbReference>
<dbReference type="InterPro" id="IPR011706">
    <property type="entry name" value="Cu-oxidase_C"/>
</dbReference>
<evidence type="ECO:0000256" key="1">
    <source>
        <dbReference type="ARBA" id="ARBA00022723"/>
    </source>
</evidence>
<dbReference type="PANTHER" id="PTHR11709:SF394">
    <property type="entry name" value="FI03373P-RELATED"/>
    <property type="match status" value="1"/>
</dbReference>
<accession>A0A9W5YC56</accession>
<dbReference type="RefSeq" id="WP_281815527.1">
    <property type="nucleotide sequence ID" value="NZ_BRLB01000006.1"/>
</dbReference>
<name>A0A9W5YC56_9FIRM</name>
<dbReference type="SUPFAM" id="SSF49503">
    <property type="entry name" value="Cupredoxins"/>
    <property type="match status" value="2"/>
</dbReference>
<evidence type="ECO:0000259" key="5">
    <source>
        <dbReference type="Pfam" id="PF07732"/>
    </source>
</evidence>
<dbReference type="CDD" id="cd13860">
    <property type="entry name" value="CuRO_1_2dMco_1"/>
    <property type="match status" value="1"/>
</dbReference>
<evidence type="ECO:0008006" key="8">
    <source>
        <dbReference type="Google" id="ProtNLM"/>
    </source>
</evidence>
<feature type="domain" description="Plastocyanin-like" evidence="5">
    <location>
        <begin position="36"/>
        <end position="141"/>
    </location>
</feature>
<dbReference type="GO" id="GO:0005507">
    <property type="term" value="F:copper ion binding"/>
    <property type="evidence" value="ECO:0007669"/>
    <property type="project" value="InterPro"/>
</dbReference>
<sequence length="311" mass="35094">MIVTPDLHTLDYSIKYGVKCFELVAEPVKQEILPGVFMNAWGYNGSTPGPTIIVNSGDNVKIRVYNKLPQPTSIHWHGLNIPNDMDGVPAVEPSPRIDPGSFFDYEFLITNPPGTHMYHSHYNTVMQDTMGLKGAFIIKNNTTENIQKDYFIMLDEVNLKHLRKFIVKKGIYNINPFTMNSNFFFMNGRCFPYTSPLLVKKGDNCRVRFGNISLNNHPIHFHGHQFAVTAADGNPIQKENQIIKNTILVASGETWDIEFNCNNPGLWPLHCHLTQHVSNNLQLPFGGMATSVNYIGFKGKAANPVPWSFVK</sequence>
<dbReference type="AlphaFoldDB" id="A0A9W5YC56"/>
<dbReference type="InterPro" id="IPR008972">
    <property type="entry name" value="Cupredoxin"/>
</dbReference>
<dbReference type="InterPro" id="IPR011707">
    <property type="entry name" value="Cu-oxidase-like_N"/>
</dbReference>
<evidence type="ECO:0000313" key="6">
    <source>
        <dbReference type="EMBL" id="GKX29831.1"/>
    </source>
</evidence>
<protein>
    <recommendedName>
        <fullName evidence="8">Laccase</fullName>
    </recommendedName>
</protein>
<proteinExistence type="predicted"/>
<reference evidence="6" key="1">
    <citation type="submission" date="2022-06" db="EMBL/GenBank/DDBJ databases">
        <title>Vallitalea longa sp. nov., an anaerobic bacterium isolated from marine sediment.</title>
        <authorList>
            <person name="Hirano S."/>
            <person name="Terahara T."/>
            <person name="Mori K."/>
            <person name="Hamada M."/>
            <person name="Matsumoto R."/>
            <person name="Kobayashi T."/>
        </authorList>
    </citation>
    <scope>NUCLEOTIDE SEQUENCE</scope>
    <source>
        <strain evidence="6">SH18-1</strain>
    </source>
</reference>
<dbReference type="GO" id="GO:0016491">
    <property type="term" value="F:oxidoreductase activity"/>
    <property type="evidence" value="ECO:0007669"/>
    <property type="project" value="UniProtKB-KW"/>
</dbReference>
<dbReference type="EMBL" id="BRLB01000006">
    <property type="protein sequence ID" value="GKX29831.1"/>
    <property type="molecule type" value="Genomic_DNA"/>
</dbReference>
<keyword evidence="2" id="KW-0560">Oxidoreductase</keyword>
<keyword evidence="7" id="KW-1185">Reference proteome</keyword>
<dbReference type="Gene3D" id="2.60.40.420">
    <property type="entry name" value="Cupredoxins - blue copper proteins"/>
    <property type="match status" value="2"/>
</dbReference>
<keyword evidence="3" id="KW-0186">Copper</keyword>
<organism evidence="6 7">
    <name type="scientific">Vallitalea longa</name>
    <dbReference type="NCBI Taxonomy" id="2936439"/>
    <lineage>
        <taxon>Bacteria</taxon>
        <taxon>Bacillati</taxon>
        <taxon>Bacillota</taxon>
        <taxon>Clostridia</taxon>
        <taxon>Lachnospirales</taxon>
        <taxon>Vallitaleaceae</taxon>
        <taxon>Vallitalea</taxon>
    </lineage>
</organism>
<feature type="domain" description="Plastocyanin-like" evidence="4">
    <location>
        <begin position="175"/>
        <end position="285"/>
    </location>
</feature>
<evidence type="ECO:0000259" key="4">
    <source>
        <dbReference type="Pfam" id="PF07731"/>
    </source>
</evidence>
<evidence type="ECO:0000256" key="2">
    <source>
        <dbReference type="ARBA" id="ARBA00023002"/>
    </source>
</evidence>
<dbReference type="PANTHER" id="PTHR11709">
    <property type="entry name" value="MULTI-COPPER OXIDASE"/>
    <property type="match status" value="1"/>
</dbReference>
<keyword evidence="1" id="KW-0479">Metal-binding</keyword>